<evidence type="ECO:0000313" key="3">
    <source>
        <dbReference type="EMBL" id="PSR53173.1"/>
    </source>
</evidence>
<evidence type="ECO:0000313" key="4">
    <source>
        <dbReference type="Proteomes" id="UP000240357"/>
    </source>
</evidence>
<dbReference type="OrthoDB" id="852730at2"/>
<feature type="compositionally biased region" description="Polar residues" evidence="1">
    <location>
        <begin position="29"/>
        <end position="42"/>
    </location>
</feature>
<proteinExistence type="predicted"/>
<comment type="caution">
    <text evidence="3">The sequence shown here is derived from an EMBL/GenBank/DDBJ whole genome shotgun (WGS) entry which is preliminary data.</text>
</comment>
<organism evidence="3 4">
    <name type="scientific">Adhaeribacter arboris</name>
    <dbReference type="NCBI Taxonomy" id="2072846"/>
    <lineage>
        <taxon>Bacteria</taxon>
        <taxon>Pseudomonadati</taxon>
        <taxon>Bacteroidota</taxon>
        <taxon>Cytophagia</taxon>
        <taxon>Cytophagales</taxon>
        <taxon>Hymenobacteraceae</taxon>
        <taxon>Adhaeribacter</taxon>
    </lineage>
</organism>
<sequence>MEEFKWLFYVLLAVIIWVVRMWMKAFQSPKSNPAKRSNSPNVYPTPKPPATSYQDILKEMQTSNERAKQVAPPKSLERSSSAEGTIVPAKTLEKTEIRPKSLENIIVKPKEVIRKPSNIELARQAKAPVSVPVTPAVNYARLLRNPQNVRTAYVLSEILNRRVDY</sequence>
<gene>
    <name evidence="3" type="ORF">AHMF7605_06330</name>
</gene>
<dbReference type="AlphaFoldDB" id="A0A2T2YCE9"/>
<feature type="transmembrane region" description="Helical" evidence="2">
    <location>
        <begin position="6"/>
        <end position="23"/>
    </location>
</feature>
<reference evidence="3 4" key="1">
    <citation type="submission" date="2018-03" db="EMBL/GenBank/DDBJ databases">
        <title>Adhaeribacter sp. HMF7605 Genome sequencing and assembly.</title>
        <authorList>
            <person name="Kang H."/>
            <person name="Kang J."/>
            <person name="Cha I."/>
            <person name="Kim H."/>
            <person name="Joh K."/>
        </authorList>
    </citation>
    <scope>NUCLEOTIDE SEQUENCE [LARGE SCALE GENOMIC DNA]</scope>
    <source>
        <strain evidence="3 4">HMF7605</strain>
    </source>
</reference>
<feature type="region of interest" description="Disordered" evidence="1">
    <location>
        <begin position="29"/>
        <end position="50"/>
    </location>
</feature>
<dbReference type="RefSeq" id="WP_106927536.1">
    <property type="nucleotide sequence ID" value="NZ_PYFT01000001.1"/>
</dbReference>
<evidence type="ECO:0000256" key="1">
    <source>
        <dbReference type="SAM" id="MobiDB-lite"/>
    </source>
</evidence>
<keyword evidence="2" id="KW-0812">Transmembrane</keyword>
<dbReference type="Proteomes" id="UP000240357">
    <property type="component" value="Unassembled WGS sequence"/>
</dbReference>
<protein>
    <submittedName>
        <fullName evidence="3">Uncharacterized protein</fullName>
    </submittedName>
</protein>
<keyword evidence="2" id="KW-1133">Transmembrane helix</keyword>
<feature type="region of interest" description="Disordered" evidence="1">
    <location>
        <begin position="62"/>
        <end position="85"/>
    </location>
</feature>
<accession>A0A2T2YCE9</accession>
<keyword evidence="2" id="KW-0472">Membrane</keyword>
<name>A0A2T2YCE9_9BACT</name>
<evidence type="ECO:0000256" key="2">
    <source>
        <dbReference type="SAM" id="Phobius"/>
    </source>
</evidence>
<keyword evidence="4" id="KW-1185">Reference proteome</keyword>
<dbReference type="EMBL" id="PYFT01000001">
    <property type="protein sequence ID" value="PSR53173.1"/>
    <property type="molecule type" value="Genomic_DNA"/>
</dbReference>